<keyword evidence="6" id="KW-0378">Hydrolase</keyword>
<dbReference type="SUPFAM" id="SSF90123">
    <property type="entry name" value="ABC transporter transmembrane region"/>
    <property type="match status" value="1"/>
</dbReference>
<keyword evidence="4 10" id="KW-0812">Transmembrane</keyword>
<dbReference type="GO" id="GO:0005524">
    <property type="term" value="F:ATP binding"/>
    <property type="evidence" value="ECO:0007669"/>
    <property type="project" value="UniProtKB-KW"/>
</dbReference>
<protein>
    <submittedName>
        <fullName evidence="14">ABC transporter, ATP-binding protein</fullName>
    </submittedName>
</protein>
<feature type="transmembrane region" description="Helical" evidence="10">
    <location>
        <begin position="140"/>
        <end position="166"/>
    </location>
</feature>
<evidence type="ECO:0000256" key="2">
    <source>
        <dbReference type="ARBA" id="ARBA00005417"/>
    </source>
</evidence>
<evidence type="ECO:0000256" key="10">
    <source>
        <dbReference type="SAM" id="Phobius"/>
    </source>
</evidence>
<dbReference type="PROSITE" id="PS50990">
    <property type="entry name" value="PEPTIDASE_C39"/>
    <property type="match status" value="1"/>
</dbReference>
<evidence type="ECO:0000256" key="3">
    <source>
        <dbReference type="ARBA" id="ARBA00022448"/>
    </source>
</evidence>
<keyword evidence="5" id="KW-0547">Nucleotide-binding</keyword>
<dbReference type="InterPro" id="IPR027417">
    <property type="entry name" value="P-loop_NTPase"/>
</dbReference>
<gene>
    <name evidence="14" type="ORF">MALL_0574</name>
</gene>
<keyword evidence="15" id="KW-1185">Reference proteome</keyword>
<feature type="transmembrane region" description="Helical" evidence="10">
    <location>
        <begin position="286"/>
        <end position="308"/>
    </location>
</feature>
<feature type="domain" description="ABC transmembrane type-1" evidence="12">
    <location>
        <begin position="153"/>
        <end position="431"/>
    </location>
</feature>
<dbReference type="PROSITE" id="PS50929">
    <property type="entry name" value="ABC_TM1F"/>
    <property type="match status" value="1"/>
</dbReference>
<feature type="transmembrane region" description="Helical" evidence="10">
    <location>
        <begin position="259"/>
        <end position="280"/>
    </location>
</feature>
<evidence type="ECO:0000256" key="8">
    <source>
        <dbReference type="ARBA" id="ARBA00022989"/>
    </source>
</evidence>
<dbReference type="PROSITE" id="PS50893">
    <property type="entry name" value="ABC_TRANSPORTER_2"/>
    <property type="match status" value="1"/>
</dbReference>
<sequence>MKQIDSKECSLLVIKYFYDRFYQKSIPIEILKSNADYDEIGIKIDQISLLAAKYGLNLSAYKCDFKSLLDLEKSEYPISIIINRNDFLHLIVIKKKIANHFLIYDPIDGHIWLNHRDLSKIYVKLIVTFKKQKYYVPKKYSLVSNLGFSLPYFLVTLIFLISKLLSPLLARVLLSNIYYSFEFEPLITLILLFIWFAISTQIFYTVSYKLINNLIIKKIEFNASKYIEKIQQNPLKTIFKYNDNELLNRFNAIKSVEEFRVTFLSNVIIDLISLLASFFYLYYANLVVLIIVFSYAFISLLIGVYINININFYSKQIEEKNTLVNLDLINIFNEYRYNSRDFLISNIKNKYSKNYQELNNKNSILSSKLDFWNSIHSVINTLIPFIIYSSAIYYYWTQKLPLYEFIIYLSGINLLSEPLKGINSKITIFNKNRINLSIIETFNIKEKINKENIKLKNNLSELNVKNLKLFLKGKLILNINNLVIKNNVHLIGKNGIGKSTFLKLLSGFYEEYEGKIILKNNQNSYDLEKTYLNNFYLSNEQYFSDIKIIDYISDFKKINEDVIDQIFNKYQIYDLLEISKIDLQKTMLNNANNLSTGQKRIVSFLKIILTKPDYIFLDEAFENIQNDISNKIKNVLIFELNNSTFVEISHNNNFVHSNVERINFEKINNV</sequence>
<dbReference type="Gene3D" id="3.40.50.300">
    <property type="entry name" value="P-loop containing nucleotide triphosphate hydrolases"/>
    <property type="match status" value="1"/>
</dbReference>
<evidence type="ECO:0000256" key="7">
    <source>
        <dbReference type="ARBA" id="ARBA00022840"/>
    </source>
</evidence>
<evidence type="ECO:0000313" key="15">
    <source>
        <dbReference type="Proteomes" id="UP000004757"/>
    </source>
</evidence>
<dbReference type="Proteomes" id="UP000004757">
    <property type="component" value="Unassembled WGS sequence"/>
</dbReference>
<evidence type="ECO:0000256" key="1">
    <source>
        <dbReference type="ARBA" id="ARBA00004651"/>
    </source>
</evidence>
<evidence type="ECO:0000259" key="11">
    <source>
        <dbReference type="PROSITE" id="PS50893"/>
    </source>
</evidence>
<keyword evidence="6" id="KW-0788">Thiol protease</keyword>
<accession>D4XVK5</accession>
<comment type="similarity">
    <text evidence="2">Belongs to the ABC transporter superfamily.</text>
</comment>
<dbReference type="Pfam" id="PF00005">
    <property type="entry name" value="ABC_tran"/>
    <property type="match status" value="1"/>
</dbReference>
<dbReference type="GO" id="GO:0006508">
    <property type="term" value="P:proteolysis"/>
    <property type="evidence" value="ECO:0007669"/>
    <property type="project" value="InterPro"/>
</dbReference>
<dbReference type="OrthoDB" id="403954at2"/>
<dbReference type="PANTHER" id="PTHR43553">
    <property type="entry name" value="HEAVY METAL TRANSPORTER"/>
    <property type="match status" value="1"/>
</dbReference>
<dbReference type="EMBL" id="ADNC01000007">
    <property type="protein sequence ID" value="EFF41619.1"/>
    <property type="molecule type" value="Genomic_DNA"/>
</dbReference>
<dbReference type="NCBIfam" id="NF045998">
    <property type="entry name" value="cleave_ABC_plasm"/>
    <property type="match status" value="1"/>
</dbReference>
<dbReference type="GO" id="GO:0043190">
    <property type="term" value="C:ATP-binding cassette (ABC) transporter complex"/>
    <property type="evidence" value="ECO:0007669"/>
    <property type="project" value="TreeGrafter"/>
</dbReference>
<feature type="domain" description="Peptidase C39" evidence="13">
    <location>
        <begin position="3"/>
        <end position="129"/>
    </location>
</feature>
<dbReference type="InterPro" id="IPR005074">
    <property type="entry name" value="Peptidase_C39"/>
</dbReference>
<dbReference type="InterPro" id="IPR011527">
    <property type="entry name" value="ABC1_TM_dom"/>
</dbReference>
<dbReference type="InterPro" id="IPR050095">
    <property type="entry name" value="ECF_ABC_transporter_ATP-bd"/>
</dbReference>
<keyword evidence="6" id="KW-0645">Protease</keyword>
<evidence type="ECO:0000256" key="4">
    <source>
        <dbReference type="ARBA" id="ARBA00022692"/>
    </source>
</evidence>
<feature type="transmembrane region" description="Helical" evidence="10">
    <location>
        <begin position="186"/>
        <end position="208"/>
    </location>
</feature>
<dbReference type="Pfam" id="PF03412">
    <property type="entry name" value="Peptidase_C39"/>
    <property type="match status" value="1"/>
</dbReference>
<dbReference type="GO" id="GO:0008234">
    <property type="term" value="F:cysteine-type peptidase activity"/>
    <property type="evidence" value="ECO:0007669"/>
    <property type="project" value="UniProtKB-KW"/>
</dbReference>
<reference evidence="14 15" key="1">
    <citation type="submission" date="2010-03" db="EMBL/GenBank/DDBJ databases">
        <authorList>
            <person name="Glass J.I."/>
            <person name="Benders G.A."/>
            <person name="Durkin A.S."/>
            <person name="Farmerie W.G."/>
            <person name="Hlavinka K."/>
            <person name="Hostetler J."/>
            <person name="Jackson J."/>
            <person name="May M.A."/>
            <person name="Miller R.H."/>
            <person name="Paralanov V."/>
            <person name="Radune D."/>
            <person name="Szczypinski B."/>
            <person name="Brown D.R."/>
        </authorList>
    </citation>
    <scope>NUCLEOTIDE SEQUENCE [LARGE SCALE GENOMIC DNA]</scope>
    <source>
        <strain evidence="14 15">A21JP2</strain>
    </source>
</reference>
<dbReference type="GO" id="GO:0016887">
    <property type="term" value="F:ATP hydrolysis activity"/>
    <property type="evidence" value="ECO:0007669"/>
    <property type="project" value="InterPro"/>
</dbReference>
<organism evidence="14 15">
    <name type="scientific">Mycoplasmopsis alligatoris A21JP2</name>
    <dbReference type="NCBI Taxonomy" id="747682"/>
    <lineage>
        <taxon>Bacteria</taxon>
        <taxon>Bacillati</taxon>
        <taxon>Mycoplasmatota</taxon>
        <taxon>Mycoplasmoidales</taxon>
        <taxon>Metamycoplasmataceae</taxon>
        <taxon>Mycoplasmopsis</taxon>
    </lineage>
</organism>
<proteinExistence type="inferred from homology"/>
<keyword evidence="8 10" id="KW-1133">Transmembrane helix</keyword>
<evidence type="ECO:0000259" key="13">
    <source>
        <dbReference type="PROSITE" id="PS50990"/>
    </source>
</evidence>
<dbReference type="STRING" id="747682.MALL_0574"/>
<name>D4XVK5_9BACT</name>
<dbReference type="GO" id="GO:0140359">
    <property type="term" value="F:ABC-type transporter activity"/>
    <property type="evidence" value="ECO:0007669"/>
    <property type="project" value="InterPro"/>
</dbReference>
<evidence type="ECO:0000256" key="6">
    <source>
        <dbReference type="ARBA" id="ARBA00022807"/>
    </source>
</evidence>
<dbReference type="SUPFAM" id="SSF52540">
    <property type="entry name" value="P-loop containing nucleoside triphosphate hydrolases"/>
    <property type="match status" value="1"/>
</dbReference>
<keyword evidence="7 14" id="KW-0067">ATP-binding</keyword>
<evidence type="ECO:0000256" key="9">
    <source>
        <dbReference type="ARBA" id="ARBA00023136"/>
    </source>
</evidence>
<feature type="transmembrane region" description="Helical" evidence="10">
    <location>
        <begin position="378"/>
        <end position="396"/>
    </location>
</feature>
<dbReference type="AlphaFoldDB" id="D4XVK5"/>
<dbReference type="eggNOG" id="COG2274">
    <property type="taxonomic scope" value="Bacteria"/>
</dbReference>
<dbReference type="Gene3D" id="3.90.70.10">
    <property type="entry name" value="Cysteine proteinases"/>
    <property type="match status" value="1"/>
</dbReference>
<keyword evidence="9 10" id="KW-0472">Membrane</keyword>
<dbReference type="InterPro" id="IPR036640">
    <property type="entry name" value="ABC1_TM_sf"/>
</dbReference>
<dbReference type="Gene3D" id="1.20.1560.10">
    <property type="entry name" value="ABC transporter type 1, transmembrane domain"/>
    <property type="match status" value="1"/>
</dbReference>
<evidence type="ECO:0000313" key="14">
    <source>
        <dbReference type="EMBL" id="EFF41619.1"/>
    </source>
</evidence>
<dbReference type="InterPro" id="IPR003439">
    <property type="entry name" value="ABC_transporter-like_ATP-bd"/>
</dbReference>
<evidence type="ECO:0000259" key="12">
    <source>
        <dbReference type="PROSITE" id="PS50929"/>
    </source>
</evidence>
<evidence type="ECO:0000256" key="5">
    <source>
        <dbReference type="ARBA" id="ARBA00022741"/>
    </source>
</evidence>
<comment type="caution">
    <text evidence="14">The sequence shown here is derived from an EMBL/GenBank/DDBJ whole genome shotgun (WGS) entry which is preliminary data.</text>
</comment>
<keyword evidence="3" id="KW-0813">Transport</keyword>
<feature type="domain" description="ABC transporter" evidence="11">
    <location>
        <begin position="459"/>
        <end position="670"/>
    </location>
</feature>
<comment type="subcellular location">
    <subcellularLocation>
        <location evidence="1">Cell membrane</location>
        <topology evidence="1">Multi-pass membrane protein</topology>
    </subcellularLocation>
</comment>